<sequence length="68" mass="7955">MVKITCNCVLTVIFAFILPPVSMYLMEKCEKRFWISLILTLLFFLPGQIYTIFYMVTHPTELYAPGLM</sequence>
<gene>
    <name evidence="7" type="ORF">CL6EHI_022900</name>
</gene>
<dbReference type="OMA" id="RLEFWIC"/>
<dbReference type="Proteomes" id="UP000078387">
    <property type="component" value="Unassembled WGS sequence"/>
</dbReference>
<organism evidence="7 8">
    <name type="scientific">Entamoeba histolytica</name>
    <dbReference type="NCBI Taxonomy" id="5759"/>
    <lineage>
        <taxon>Eukaryota</taxon>
        <taxon>Amoebozoa</taxon>
        <taxon>Evosea</taxon>
        <taxon>Archamoebae</taxon>
        <taxon>Mastigamoebida</taxon>
        <taxon>Entamoebidae</taxon>
        <taxon>Entamoeba</taxon>
    </lineage>
</organism>
<evidence type="ECO:0000256" key="5">
    <source>
        <dbReference type="ARBA" id="ARBA00023136"/>
    </source>
</evidence>
<evidence type="ECO:0000256" key="2">
    <source>
        <dbReference type="ARBA" id="ARBA00009530"/>
    </source>
</evidence>
<dbReference type="InterPro" id="IPR000612">
    <property type="entry name" value="PMP3"/>
</dbReference>
<keyword evidence="4 6" id="KW-1133">Transmembrane helix</keyword>
<evidence type="ECO:0000313" key="7">
    <source>
        <dbReference type="EMBL" id="GAT92300.1"/>
    </source>
</evidence>
<dbReference type="VEuPathDB" id="AmoebaDB:EHI_022900"/>
<keyword evidence="5 6" id="KW-0472">Membrane</keyword>
<dbReference type="AlphaFoldDB" id="A0A5K1V4D1"/>
<dbReference type="VEuPathDB" id="AmoebaDB:KM1_083700"/>
<evidence type="ECO:0000256" key="6">
    <source>
        <dbReference type="SAM" id="Phobius"/>
    </source>
</evidence>
<dbReference type="PANTHER" id="PTHR21659">
    <property type="entry name" value="HYDROPHOBIC PROTEIN RCI2 LOW TEMPERATURE AND SALT RESPONSIVE PROTEIN LTI6 -RELATED"/>
    <property type="match status" value="1"/>
</dbReference>
<comment type="similarity">
    <text evidence="2">Belongs to the UPF0057 (PMP3) family.</text>
</comment>
<protein>
    <submittedName>
        <fullName evidence="7">Uncharacterized protein</fullName>
    </submittedName>
</protein>
<evidence type="ECO:0000256" key="3">
    <source>
        <dbReference type="ARBA" id="ARBA00022692"/>
    </source>
</evidence>
<keyword evidence="3 6" id="KW-0812">Transmembrane</keyword>
<comment type="caution">
    <text evidence="7">The sequence shown here is derived from an EMBL/GenBank/DDBJ whole genome shotgun (WGS) entry which is preliminary data.</text>
</comment>
<reference evidence="7 8" key="1">
    <citation type="submission" date="2016-05" db="EMBL/GenBank/DDBJ databases">
        <title>First whole genome sequencing of Entamoeba histolytica HM1:IMSS-clone-6.</title>
        <authorList>
            <person name="Mukherjee Avik.K."/>
            <person name="Izumyama S."/>
            <person name="Nakada-Tsukui K."/>
            <person name="Nozaki T."/>
        </authorList>
    </citation>
    <scope>NUCLEOTIDE SEQUENCE [LARGE SCALE GENOMIC DNA]</scope>
    <source>
        <strain evidence="7 8">HM1:IMSS clone 6</strain>
    </source>
</reference>
<dbReference type="VEuPathDB" id="AmoebaDB:EHI7A_087650"/>
<evidence type="ECO:0000256" key="1">
    <source>
        <dbReference type="ARBA" id="ARBA00004370"/>
    </source>
</evidence>
<proteinExistence type="inferred from homology"/>
<comment type="subcellular location">
    <subcellularLocation>
        <location evidence="1">Membrane</location>
    </subcellularLocation>
</comment>
<name>A0A5K1V4D1_ENTHI</name>
<dbReference type="VEuPathDB" id="AmoebaDB:EHI8A_089530"/>
<dbReference type="Pfam" id="PF01679">
    <property type="entry name" value="Pmp3"/>
    <property type="match status" value="1"/>
</dbReference>
<dbReference type="EMBL" id="BDEQ01000001">
    <property type="protein sequence ID" value="GAT92300.1"/>
    <property type="molecule type" value="Genomic_DNA"/>
</dbReference>
<evidence type="ECO:0000256" key="4">
    <source>
        <dbReference type="ARBA" id="ARBA00022989"/>
    </source>
</evidence>
<accession>A0A5K1V4D1</accession>
<dbReference type="GO" id="GO:0016020">
    <property type="term" value="C:membrane"/>
    <property type="evidence" value="ECO:0007669"/>
    <property type="project" value="UniProtKB-SubCell"/>
</dbReference>
<dbReference type="VEuPathDB" id="AmoebaDB:EHI5A_127450"/>
<dbReference type="PANTHER" id="PTHR21659:SF42">
    <property type="entry name" value="UPF0057 MEMBRANE PROTEIN ZK632.10-RELATED"/>
    <property type="match status" value="1"/>
</dbReference>
<evidence type="ECO:0000313" key="8">
    <source>
        <dbReference type="Proteomes" id="UP000078387"/>
    </source>
</evidence>
<feature type="transmembrane region" description="Helical" evidence="6">
    <location>
        <begin position="33"/>
        <end position="56"/>
    </location>
</feature>